<dbReference type="AlphaFoldDB" id="A0A8H4FJP8"/>
<dbReference type="GO" id="GO:0005840">
    <property type="term" value="C:ribosome"/>
    <property type="evidence" value="ECO:0007669"/>
    <property type="project" value="UniProtKB-KW"/>
</dbReference>
<evidence type="ECO:0000256" key="1">
    <source>
        <dbReference type="ARBA" id="ARBA00009875"/>
    </source>
</evidence>
<organism evidence="5 6">
    <name type="scientific">Colletotrichum gloeosporioides</name>
    <name type="common">Anthracnose fungus</name>
    <name type="synonym">Glomerella cingulata</name>
    <dbReference type="NCBI Taxonomy" id="474922"/>
    <lineage>
        <taxon>Eukaryota</taxon>
        <taxon>Fungi</taxon>
        <taxon>Dikarya</taxon>
        <taxon>Ascomycota</taxon>
        <taxon>Pezizomycotina</taxon>
        <taxon>Sordariomycetes</taxon>
        <taxon>Hypocreomycetidae</taxon>
        <taxon>Glomerellales</taxon>
        <taxon>Glomerellaceae</taxon>
        <taxon>Colletotrichum</taxon>
        <taxon>Colletotrichum gloeosporioides species complex</taxon>
    </lineage>
</organism>
<dbReference type="EMBL" id="WVTB01000049">
    <property type="protein sequence ID" value="KAF3804722.1"/>
    <property type="molecule type" value="Genomic_DNA"/>
</dbReference>
<gene>
    <name evidence="5" type="ORF">GCG54_00012213</name>
</gene>
<evidence type="ECO:0000256" key="4">
    <source>
        <dbReference type="SAM" id="MobiDB-lite"/>
    </source>
</evidence>
<proteinExistence type="inferred from homology"/>
<dbReference type="GO" id="GO:1990904">
    <property type="term" value="C:ribonucleoprotein complex"/>
    <property type="evidence" value="ECO:0007669"/>
    <property type="project" value="UniProtKB-KW"/>
</dbReference>
<feature type="region of interest" description="Disordered" evidence="4">
    <location>
        <begin position="1"/>
        <end position="21"/>
    </location>
</feature>
<keyword evidence="3" id="KW-0687">Ribonucleoprotein</keyword>
<keyword evidence="2 5" id="KW-0689">Ribosomal protein</keyword>
<dbReference type="GO" id="GO:0006412">
    <property type="term" value="P:translation"/>
    <property type="evidence" value="ECO:0007669"/>
    <property type="project" value="InterPro"/>
</dbReference>
<accession>A0A8H4FJP8</accession>
<keyword evidence="6" id="KW-1185">Reference proteome</keyword>
<dbReference type="PANTHER" id="PTHR46595">
    <property type="entry name" value="60S RIBOSOMAL PROTEIN L34"/>
    <property type="match status" value="1"/>
</dbReference>
<dbReference type="Proteomes" id="UP000613401">
    <property type="component" value="Unassembled WGS sequence"/>
</dbReference>
<dbReference type="PROSITE" id="PS01145">
    <property type="entry name" value="RIBOSOMAL_L34E"/>
    <property type="match status" value="1"/>
</dbReference>
<reference evidence="5" key="1">
    <citation type="journal article" date="2020" name="Phytopathology">
        <title>Genome sequence and comparative analysis of Colletotrichum gloeosporioides isolated from Liriodendron leaves.</title>
        <authorList>
            <person name="Fu F.F."/>
            <person name="Hao Z."/>
            <person name="Wang P."/>
            <person name="Lu Y."/>
            <person name="Xue L.J."/>
            <person name="Wei G."/>
            <person name="Tian Y."/>
            <person name="Baishi H."/>
            <person name="Xu H."/>
            <person name="Shi J."/>
            <person name="Cheng T."/>
            <person name="Wang G."/>
            <person name="Yi Y."/>
            <person name="Chen J."/>
        </authorList>
    </citation>
    <scope>NUCLEOTIDE SEQUENCE</scope>
    <source>
        <strain evidence="5">Lc1</strain>
    </source>
</reference>
<evidence type="ECO:0000313" key="6">
    <source>
        <dbReference type="Proteomes" id="UP000613401"/>
    </source>
</evidence>
<dbReference type="PRINTS" id="PR01250">
    <property type="entry name" value="RIBOSOMALL34"/>
</dbReference>
<dbReference type="Gene3D" id="6.20.340.10">
    <property type="match status" value="1"/>
</dbReference>
<comment type="caution">
    <text evidence="5">The sequence shown here is derived from an EMBL/GenBank/DDBJ whole genome shotgun (WGS) entry which is preliminary data.</text>
</comment>
<dbReference type="InterPro" id="IPR018065">
    <property type="entry name" value="Ribosomal_eL34_CS"/>
</dbReference>
<sequence length="226" mass="25874">MANNNPAIKSEPGNEAWDEERLEQSLNQLKLLHTQLRGLRTTIPRMMDPLSAHQPTPKDKFASFIKSVEAARKEVQDFQDLRKSEEMTKIMNHASQRRREEPNGVKPWRATEHPDWTTLEPESYNTTSNRTRIVKTPGGELRILHIKKRGTAPKCGDCGVKLPGVPALRPREYAQISKPKKTVQRAYGGSRCGNCVRDRIVRAFLIEEQKIVKKVLKEQSQSEKKK</sequence>
<dbReference type="GeneID" id="69019335"/>
<protein>
    <submittedName>
        <fullName evidence="5">60S ribosomal protein L34-A</fullName>
    </submittedName>
</protein>
<dbReference type="InterPro" id="IPR038562">
    <property type="entry name" value="Ribosomal_eL34_C_sf"/>
</dbReference>
<dbReference type="RefSeq" id="XP_045263881.1">
    <property type="nucleotide sequence ID" value="XM_045412097.1"/>
</dbReference>
<dbReference type="Pfam" id="PF01199">
    <property type="entry name" value="Ribosomal_L34e"/>
    <property type="match status" value="1"/>
</dbReference>
<name>A0A8H4FJP8_COLGL</name>
<evidence type="ECO:0000256" key="2">
    <source>
        <dbReference type="ARBA" id="ARBA00022980"/>
    </source>
</evidence>
<comment type="similarity">
    <text evidence="1">Belongs to the eukaryotic ribosomal protein eL34 family.</text>
</comment>
<dbReference type="InterPro" id="IPR008195">
    <property type="entry name" value="Ribosomal_eL34"/>
</dbReference>
<dbReference type="Gene3D" id="6.20.370.70">
    <property type="match status" value="1"/>
</dbReference>
<evidence type="ECO:0000256" key="3">
    <source>
        <dbReference type="ARBA" id="ARBA00023274"/>
    </source>
</evidence>
<reference evidence="5" key="2">
    <citation type="submission" date="2020-03" db="EMBL/GenBank/DDBJ databases">
        <authorList>
            <person name="Fu F.-F."/>
            <person name="Chen J."/>
        </authorList>
    </citation>
    <scope>NUCLEOTIDE SEQUENCE</scope>
    <source>
        <strain evidence="5">Lc1</strain>
    </source>
</reference>
<evidence type="ECO:0000313" key="5">
    <source>
        <dbReference type="EMBL" id="KAF3804722.1"/>
    </source>
</evidence>
<dbReference type="GO" id="GO:0003735">
    <property type="term" value="F:structural constituent of ribosome"/>
    <property type="evidence" value="ECO:0007669"/>
    <property type="project" value="InterPro"/>
</dbReference>